<name>A0ACC1LU72_9FUNG</name>
<dbReference type="Proteomes" id="UP001139981">
    <property type="component" value="Unassembled WGS sequence"/>
</dbReference>
<comment type="caution">
    <text evidence="1">The sequence shown here is derived from an EMBL/GenBank/DDBJ whole genome shotgun (WGS) entry which is preliminary data.</text>
</comment>
<dbReference type="EMBL" id="JANBVB010003453">
    <property type="protein sequence ID" value="KAJ2878819.1"/>
    <property type="molecule type" value="Genomic_DNA"/>
</dbReference>
<keyword evidence="2" id="KW-1185">Reference proteome</keyword>
<reference evidence="1" key="1">
    <citation type="submission" date="2022-07" db="EMBL/GenBank/DDBJ databases">
        <title>Phylogenomic reconstructions and comparative analyses of Kickxellomycotina fungi.</title>
        <authorList>
            <person name="Reynolds N.K."/>
            <person name="Stajich J.E."/>
            <person name="Barry K."/>
            <person name="Grigoriev I.V."/>
            <person name="Crous P."/>
            <person name="Smith M.E."/>
        </authorList>
    </citation>
    <scope>NUCLEOTIDE SEQUENCE</scope>
    <source>
        <strain evidence="1">CBS 190363</strain>
    </source>
</reference>
<accession>A0ACC1LU72</accession>
<feature type="non-terminal residue" evidence="1">
    <location>
        <position position="343"/>
    </location>
</feature>
<gene>
    <name evidence="1" type="ORF">IWW38_006238</name>
</gene>
<proteinExistence type="predicted"/>
<feature type="non-terminal residue" evidence="1">
    <location>
        <position position="1"/>
    </location>
</feature>
<protein>
    <submittedName>
        <fullName evidence="1">Uncharacterized protein</fullName>
    </submittedName>
</protein>
<sequence length="343" mass="36519">SKGAAIDARVAGVYSLVGVRDRHCEAADVAGLDRAGVVVERAEPPMANFSATAIMARECGGEIGAHVSLELTGRPPFAVHYRERNLKNKAAGVRRVVRTHQHRHVLSVTPAEAGTYELEFFRIDDASFPSGQPLSHVVRQVVHAQPSAAIDVVRVPSLVCRGARVHVPVHLSGEAPWALTYAVAHGNSGRGEVNVTGIQDARYEVQVGPLDEPGEHSVDLLRVADARGCARELAGASATVRVRKSGPHAAFRCDADSVRLREDGGAARIPVTLAHAEFPVELAYRLVGGDDGQVFRATIQRADSLMAVPAHGAGRYELVSAHDACSGTVDSLPCTVHVEPRPR</sequence>
<evidence type="ECO:0000313" key="1">
    <source>
        <dbReference type="EMBL" id="KAJ2878819.1"/>
    </source>
</evidence>
<organism evidence="1 2">
    <name type="scientific">Coemansia aciculifera</name>
    <dbReference type="NCBI Taxonomy" id="417176"/>
    <lineage>
        <taxon>Eukaryota</taxon>
        <taxon>Fungi</taxon>
        <taxon>Fungi incertae sedis</taxon>
        <taxon>Zoopagomycota</taxon>
        <taxon>Kickxellomycotina</taxon>
        <taxon>Kickxellomycetes</taxon>
        <taxon>Kickxellales</taxon>
        <taxon>Kickxellaceae</taxon>
        <taxon>Coemansia</taxon>
    </lineage>
</organism>
<evidence type="ECO:0000313" key="2">
    <source>
        <dbReference type="Proteomes" id="UP001139981"/>
    </source>
</evidence>